<evidence type="ECO:0000313" key="1">
    <source>
        <dbReference type="EMBL" id="RLU20814.1"/>
    </source>
</evidence>
<gene>
    <name evidence="1" type="ORF">DMN91_007428</name>
</gene>
<dbReference type="EMBL" id="QOIP01000007">
    <property type="protein sequence ID" value="RLU20814.1"/>
    <property type="molecule type" value="Genomic_DNA"/>
</dbReference>
<sequence length="86" mass="9770">MGLNWDDEPPAEICCQWERYKAELATLANLRIPQSLAMDGVIRRELHGFCHVSEQGYGAVVYMRVVTLDYVQMCLLAGKSKVFYNG</sequence>
<proteinExistence type="predicted"/>
<evidence type="ECO:0000313" key="2">
    <source>
        <dbReference type="Proteomes" id="UP000279307"/>
    </source>
</evidence>
<reference evidence="1 2" key="1">
    <citation type="journal article" date="2018" name="Genome Res.">
        <title>The genomic architecture and molecular evolution of ant odorant receptors.</title>
        <authorList>
            <person name="McKenzie S.K."/>
            <person name="Kronauer D.J.C."/>
        </authorList>
    </citation>
    <scope>NUCLEOTIDE SEQUENCE [LARGE SCALE GENOMIC DNA]</scope>
    <source>
        <strain evidence="1">Clonal line C1</strain>
    </source>
</reference>
<accession>A0A3L8DK42</accession>
<dbReference type="Proteomes" id="UP000279307">
    <property type="component" value="Chromosome 7"/>
</dbReference>
<name>A0A3L8DK42_OOCBI</name>
<protein>
    <submittedName>
        <fullName evidence="1">Uncharacterized protein</fullName>
    </submittedName>
</protein>
<organism evidence="1 2">
    <name type="scientific">Ooceraea biroi</name>
    <name type="common">Clonal raider ant</name>
    <name type="synonym">Cerapachys biroi</name>
    <dbReference type="NCBI Taxonomy" id="2015173"/>
    <lineage>
        <taxon>Eukaryota</taxon>
        <taxon>Metazoa</taxon>
        <taxon>Ecdysozoa</taxon>
        <taxon>Arthropoda</taxon>
        <taxon>Hexapoda</taxon>
        <taxon>Insecta</taxon>
        <taxon>Pterygota</taxon>
        <taxon>Neoptera</taxon>
        <taxon>Endopterygota</taxon>
        <taxon>Hymenoptera</taxon>
        <taxon>Apocrita</taxon>
        <taxon>Aculeata</taxon>
        <taxon>Formicoidea</taxon>
        <taxon>Formicidae</taxon>
        <taxon>Dorylinae</taxon>
        <taxon>Ooceraea</taxon>
    </lineage>
</organism>
<dbReference type="AlphaFoldDB" id="A0A3L8DK42"/>
<dbReference type="InterPro" id="IPR008042">
    <property type="entry name" value="Retrotrans_Pao"/>
</dbReference>
<comment type="caution">
    <text evidence="1">The sequence shown here is derived from an EMBL/GenBank/DDBJ whole genome shotgun (WGS) entry which is preliminary data.</text>
</comment>
<dbReference type="Pfam" id="PF05380">
    <property type="entry name" value="Peptidase_A17"/>
    <property type="match status" value="1"/>
</dbReference>